<dbReference type="AlphaFoldDB" id="W3A5U7"/>
<evidence type="ECO:0000313" key="2">
    <source>
        <dbReference type="Proteomes" id="UP000018948"/>
    </source>
</evidence>
<name>W3A5U7_PHYNI</name>
<sequence>MSRPVASRYIDNLEKLLFEMMDDVIYFPAPHSEDEWNELADGFAARKADFPDVACIFDGTLIHTRRPSDFQ</sequence>
<evidence type="ECO:0000313" key="1">
    <source>
        <dbReference type="EMBL" id="ETP54590.1"/>
    </source>
</evidence>
<protein>
    <submittedName>
        <fullName evidence="1">Uncharacterized protein</fullName>
    </submittedName>
</protein>
<dbReference type="OrthoDB" id="128772at2759"/>
<proteinExistence type="predicted"/>
<comment type="caution">
    <text evidence="1">The sequence shown here is derived from an EMBL/GenBank/DDBJ whole genome shotgun (WGS) entry which is preliminary data.</text>
</comment>
<accession>W3A5U7</accession>
<gene>
    <name evidence="1" type="ORF">F442_00752</name>
</gene>
<reference evidence="1 2" key="1">
    <citation type="submission" date="2013-11" db="EMBL/GenBank/DDBJ databases">
        <title>The Genome Sequence of Phytophthora parasitica P10297.</title>
        <authorList>
            <consortium name="The Broad Institute Genomics Platform"/>
            <person name="Russ C."/>
            <person name="Tyler B."/>
            <person name="Panabieres F."/>
            <person name="Shan W."/>
            <person name="Tripathy S."/>
            <person name="Grunwald N."/>
            <person name="Machado M."/>
            <person name="Johnson C.S."/>
            <person name="Walker B."/>
            <person name="Young S.K."/>
            <person name="Zeng Q."/>
            <person name="Gargeya S."/>
            <person name="Fitzgerald M."/>
            <person name="Haas B."/>
            <person name="Abouelleil A."/>
            <person name="Allen A.W."/>
            <person name="Alvarado L."/>
            <person name="Arachchi H.M."/>
            <person name="Berlin A.M."/>
            <person name="Chapman S.B."/>
            <person name="Gainer-Dewar J."/>
            <person name="Goldberg J."/>
            <person name="Griggs A."/>
            <person name="Gujja S."/>
            <person name="Hansen M."/>
            <person name="Howarth C."/>
            <person name="Imamovic A."/>
            <person name="Ireland A."/>
            <person name="Larimer J."/>
            <person name="McCowan C."/>
            <person name="Murphy C."/>
            <person name="Pearson M."/>
            <person name="Poon T.W."/>
            <person name="Priest M."/>
            <person name="Roberts A."/>
            <person name="Saif S."/>
            <person name="Shea T."/>
            <person name="Sisk P."/>
            <person name="Sykes S."/>
            <person name="Wortman J."/>
            <person name="Nusbaum C."/>
            <person name="Birren B."/>
        </authorList>
    </citation>
    <scope>NUCLEOTIDE SEQUENCE [LARGE SCALE GENOMIC DNA]</scope>
    <source>
        <strain evidence="1 2">P10297</strain>
    </source>
</reference>
<dbReference type="Proteomes" id="UP000018948">
    <property type="component" value="Unassembled WGS sequence"/>
</dbReference>
<feature type="non-terminal residue" evidence="1">
    <location>
        <position position="71"/>
    </location>
</feature>
<organism evidence="1 2">
    <name type="scientific">Phytophthora nicotianae P10297</name>
    <dbReference type="NCBI Taxonomy" id="1317064"/>
    <lineage>
        <taxon>Eukaryota</taxon>
        <taxon>Sar</taxon>
        <taxon>Stramenopiles</taxon>
        <taxon>Oomycota</taxon>
        <taxon>Peronosporomycetes</taxon>
        <taxon>Peronosporales</taxon>
        <taxon>Peronosporaceae</taxon>
        <taxon>Phytophthora</taxon>
    </lineage>
</organism>
<dbReference type="EMBL" id="ANIY01000150">
    <property type="protein sequence ID" value="ETP54590.1"/>
    <property type="molecule type" value="Genomic_DNA"/>
</dbReference>